<dbReference type="PANTHER" id="PTHR12935">
    <property type="entry name" value="GAMMA-GLUTAMYLCYCLOTRANSFERASE"/>
    <property type="match status" value="1"/>
</dbReference>
<dbReference type="Proteomes" id="UP000289821">
    <property type="component" value="Unassembled WGS sequence"/>
</dbReference>
<organism evidence="4 5">
    <name type="scientific">Leeuwenhoekiella aestuarii</name>
    <dbReference type="NCBI Taxonomy" id="2249426"/>
    <lineage>
        <taxon>Bacteria</taxon>
        <taxon>Pseudomonadati</taxon>
        <taxon>Bacteroidota</taxon>
        <taxon>Flavobacteriia</taxon>
        <taxon>Flavobacteriales</taxon>
        <taxon>Flavobacteriaceae</taxon>
        <taxon>Leeuwenhoekiella</taxon>
    </lineage>
</organism>
<dbReference type="Gene3D" id="3.10.490.10">
    <property type="entry name" value="Gamma-glutamyl cyclotransferase-like"/>
    <property type="match status" value="1"/>
</dbReference>
<feature type="active site" description="Proton acceptor" evidence="2">
    <location>
        <position position="79"/>
    </location>
</feature>
<dbReference type="RefSeq" id="WP_128761943.1">
    <property type="nucleotide sequence ID" value="NZ_QOVI01000005.1"/>
</dbReference>
<dbReference type="CDD" id="cd06661">
    <property type="entry name" value="GGCT_like"/>
    <property type="match status" value="1"/>
</dbReference>
<dbReference type="InterPro" id="IPR017939">
    <property type="entry name" value="G-Glutamylcylcotransferase"/>
</dbReference>
<dbReference type="SUPFAM" id="SSF110857">
    <property type="entry name" value="Gamma-glutamyl cyclotransferase-like"/>
    <property type="match status" value="1"/>
</dbReference>
<dbReference type="Pfam" id="PF13772">
    <property type="entry name" value="AIG2_2"/>
    <property type="match status" value="1"/>
</dbReference>
<evidence type="ECO:0000256" key="3">
    <source>
        <dbReference type="PIRSR" id="PIRSR617939-2"/>
    </source>
</evidence>
<dbReference type="OrthoDB" id="9791620at2"/>
<feature type="binding site" evidence="3">
    <location>
        <position position="121"/>
    </location>
    <ligand>
        <name>substrate</name>
    </ligand>
</feature>
<keyword evidence="1" id="KW-0456">Lyase</keyword>
<evidence type="ECO:0000256" key="1">
    <source>
        <dbReference type="ARBA" id="ARBA00023239"/>
    </source>
</evidence>
<evidence type="ECO:0000313" key="4">
    <source>
        <dbReference type="EMBL" id="RXG13159.1"/>
    </source>
</evidence>
<comment type="caution">
    <text evidence="4">The sequence shown here is derived from an EMBL/GenBank/DDBJ whole genome shotgun (WGS) entry which is preliminary data.</text>
</comment>
<protein>
    <submittedName>
        <fullName evidence="4">AIG2 family protein</fullName>
    </submittedName>
</protein>
<gene>
    <name evidence="4" type="ORF">DSM04_105137</name>
</gene>
<dbReference type="InterPro" id="IPR013024">
    <property type="entry name" value="GGCT-like"/>
</dbReference>
<dbReference type="EMBL" id="QOVI01000005">
    <property type="protein sequence ID" value="RXG13159.1"/>
    <property type="molecule type" value="Genomic_DNA"/>
</dbReference>
<reference evidence="4 5" key="1">
    <citation type="submission" date="2018-07" db="EMBL/GenBank/DDBJ databases">
        <title>Leeuwenhoekiella genomics.</title>
        <authorList>
            <person name="Tahon G."/>
            <person name="Willems A."/>
        </authorList>
    </citation>
    <scope>NUCLEOTIDE SEQUENCE [LARGE SCALE GENOMIC DNA]</scope>
    <source>
        <strain evidence="4 5">R-50232</strain>
    </source>
</reference>
<sequence>MKIFAYGSNMNLNRLKNRVPSAVKISNGFIEGFSLECSKVSKDSSGKATVFKTDNKEDLVWGVLFEIDEKEKPLLDRAEGLNFGYNESIIEVNDRKELHKAQIYIANDKSINRKLKPYNWYKAFITEGAKENGLPIHYVKNLESINSEQDENDERRIKNENILKFK</sequence>
<dbReference type="GO" id="GO:0003839">
    <property type="term" value="F:gamma-glutamylcyclotransferase activity"/>
    <property type="evidence" value="ECO:0007669"/>
    <property type="project" value="InterPro"/>
</dbReference>
<name>A0A4Q0NQY3_9FLAO</name>
<evidence type="ECO:0000256" key="2">
    <source>
        <dbReference type="PIRSR" id="PIRSR617939-1"/>
    </source>
</evidence>
<accession>A0A4Q0NQY3</accession>
<evidence type="ECO:0000313" key="5">
    <source>
        <dbReference type="Proteomes" id="UP000289821"/>
    </source>
</evidence>
<proteinExistence type="predicted"/>
<dbReference type="AlphaFoldDB" id="A0A4Q0NQY3"/>
<dbReference type="InterPro" id="IPR036568">
    <property type="entry name" value="GGCT-like_sf"/>
</dbReference>
<keyword evidence="5" id="KW-1185">Reference proteome</keyword>
<dbReference type="PANTHER" id="PTHR12935:SF0">
    <property type="entry name" value="GAMMA-GLUTAMYLCYCLOTRANSFERASE"/>
    <property type="match status" value="1"/>
</dbReference>